<comment type="caution">
    <text evidence="2">The sequence shown here is derived from an EMBL/GenBank/DDBJ whole genome shotgun (WGS) entry which is preliminary data.</text>
</comment>
<evidence type="ECO:0000313" key="3">
    <source>
        <dbReference type="Proteomes" id="UP000663852"/>
    </source>
</evidence>
<dbReference type="Proteomes" id="UP000663852">
    <property type="component" value="Unassembled WGS sequence"/>
</dbReference>
<proteinExistence type="predicted"/>
<keyword evidence="1" id="KW-0472">Membrane</keyword>
<feature type="transmembrane region" description="Helical" evidence="1">
    <location>
        <begin position="1260"/>
        <end position="1282"/>
    </location>
</feature>
<feature type="transmembrane region" description="Helical" evidence="1">
    <location>
        <begin position="825"/>
        <end position="847"/>
    </location>
</feature>
<keyword evidence="1" id="KW-0812">Transmembrane</keyword>
<name>A0A815W2N5_ADIRI</name>
<reference evidence="2" key="1">
    <citation type="submission" date="2021-02" db="EMBL/GenBank/DDBJ databases">
        <authorList>
            <person name="Nowell W R."/>
        </authorList>
    </citation>
    <scope>NUCLEOTIDE SEQUENCE</scope>
</reference>
<feature type="transmembrane region" description="Helical" evidence="1">
    <location>
        <begin position="475"/>
        <end position="493"/>
    </location>
</feature>
<protein>
    <submittedName>
        <fullName evidence="2">Uncharacterized protein</fullName>
    </submittedName>
</protein>
<keyword evidence="1" id="KW-1133">Transmembrane helix</keyword>
<feature type="transmembrane region" description="Helical" evidence="1">
    <location>
        <begin position="385"/>
        <end position="411"/>
    </location>
</feature>
<accession>A0A815W2N5</accession>
<evidence type="ECO:0000313" key="2">
    <source>
        <dbReference type="EMBL" id="CAF1540496.1"/>
    </source>
</evidence>
<organism evidence="2 3">
    <name type="scientific">Adineta ricciae</name>
    <name type="common">Rotifer</name>
    <dbReference type="NCBI Taxonomy" id="249248"/>
    <lineage>
        <taxon>Eukaryota</taxon>
        <taxon>Metazoa</taxon>
        <taxon>Spiralia</taxon>
        <taxon>Gnathifera</taxon>
        <taxon>Rotifera</taxon>
        <taxon>Eurotatoria</taxon>
        <taxon>Bdelloidea</taxon>
        <taxon>Adinetida</taxon>
        <taxon>Adinetidae</taxon>
        <taxon>Adineta</taxon>
    </lineage>
</organism>
<sequence>MLTDQVSKSERFRNVFKTFNIYYANRNLSKSEQLISTRIVISLLILSILIIILSTSFTIQTQIFTVNYPSEDVFNQLSIKFPLNLTLTCLCQQSSINQGEIVSFNPSYHPICSSQFVNETFLLSLSDIYVSDYYPLDYRLMLSSHIQFLQIFCRTINEKVIDVLRKFSSEYFITTQVLSFENLQTQLAILVKQLQQNTMALYKYVNDFIWYNIFYNVLLTGLRSNVFIVSQDANSGLSYSADQYGTVSNSCNCRKDDTCVHPAYIYNDTGRIGNVGIFGTTDENSHVMLILPNLKVGCFPYKSLLSSTFQCFYNQSCLNSLQEYIQSFSLISPLKPSRFAPETLLNDLLNSLLIESWNEVYNFSRYYEICSPKLCTYSYDRSFNMLYMVVTVISLFGGLKVILFLSTPFLIRFFKRIDRFFFHRNQITNIESNENQNESIAMKSRLTRIYKNTRQQIQTYNMFPLSRDGIYSTRIYILFLFLGLIILLFYSSISTQIRSITIKNPTFDIYKQLFQKYSSTLTCSCSQISIKYSSIINISTILHQVCSSDFIQGDKWLLYGSNIFTNIYIIDFRSTGMGIFRVLQKICHLSIETITNELAIFNNLDFFSTEVLTNDTFYTQILSIIEQFKRQTLSSFRNLYQLVQVSIQFNHFIIPSSYDTGFLTYKTNSTEQLFFWSLKKFNNYNCSCTLNDLCTESIGIFCSSSSCSTNDSKVVLEVPDWYLSCSPINSLSLSSLTCFYNSSCVQMLIDSYSLGMPSTKIDPRAANVTPLDPLLKSRFKPSTRLEDIISQLFVEEWINSTSFEQYYHKCSPNQCDYTYEERFSISYIITTIAGIIGGLSVALKILVPICVTSIRRIFHYCCSNKDQTNEEENNQQTHFTSIIQIRNKLQQMNFYRQGQINNDILPIKQQRSATRFYIILFVISFGIILIFLNLDTQITLVTISSPSLSTFEGLNKKYSSTLTCSCSNIAISYSSFITISVSTYHQICSTDFVSLNFITLLWGSDDWLEYGLNYDKKILSSLFRILSMLCTIAKDTIEDNIQTFFSKQIITLKPLTRYSFQNQIDSVIENFIIETLTEFQWVHNYIIDMFHANQLQHKFNLNWKLYLTNAQMNYVVRSFPISFNESGQSCLCTTSPSRCFRSEIISYNKTIKIPGIVFGCLPIDGLRQSTFECFYNSTCINQVANFFNMNNFPNALNQSVSSRFYPISSKRIGQLIDELFIETWQNSSNYTNYYNNCSPLSCEYSYITGNSIIYMITRFLGLYGGLTVALKLFAWHFLNVYWKMRRYINHRHQTNHVVSFNSN</sequence>
<feature type="transmembrane region" description="Helical" evidence="1">
    <location>
        <begin position="916"/>
        <end position="934"/>
    </location>
</feature>
<evidence type="ECO:0000256" key="1">
    <source>
        <dbReference type="SAM" id="Phobius"/>
    </source>
</evidence>
<feature type="transmembrane region" description="Helical" evidence="1">
    <location>
        <begin position="39"/>
        <end position="59"/>
    </location>
</feature>
<gene>
    <name evidence="2" type="ORF">EDS130_LOCUS45283</name>
</gene>
<dbReference type="EMBL" id="CAJNOJ010001052">
    <property type="protein sequence ID" value="CAF1540496.1"/>
    <property type="molecule type" value="Genomic_DNA"/>
</dbReference>